<comment type="caution">
    <text evidence="1">The sequence shown here is derived from an EMBL/GenBank/DDBJ whole genome shotgun (WGS) entry which is preliminary data.</text>
</comment>
<evidence type="ECO:0000313" key="1">
    <source>
        <dbReference type="EMBL" id="KAJ3666706.1"/>
    </source>
</evidence>
<gene>
    <name evidence="1" type="ORF">Zmor_002140</name>
</gene>
<keyword evidence="2" id="KW-1185">Reference proteome</keyword>
<accession>A0AA38J498</accession>
<sequence>MHFINAIKTETESFSPELAKTLLNPLHTYNSEMINYFSYPKYTSYISPNYLKSTEYFDPDSFVDFDPGNNEVPVASASYQNFQDYFSYQRGHSRHEFSEGERKCLSYNNGNLQANLGQMWSFQNETGCLLHVDSHESSKEVCFDDTLDINGSHYSDDSTGKYIM</sequence>
<protein>
    <submittedName>
        <fullName evidence="1">Uncharacterized protein</fullName>
    </submittedName>
</protein>
<dbReference type="EMBL" id="JALNTZ010000001">
    <property type="protein sequence ID" value="KAJ3666706.1"/>
    <property type="molecule type" value="Genomic_DNA"/>
</dbReference>
<dbReference type="AlphaFoldDB" id="A0AA38J498"/>
<evidence type="ECO:0000313" key="2">
    <source>
        <dbReference type="Proteomes" id="UP001168821"/>
    </source>
</evidence>
<dbReference type="Proteomes" id="UP001168821">
    <property type="component" value="Unassembled WGS sequence"/>
</dbReference>
<proteinExistence type="predicted"/>
<name>A0AA38J498_9CUCU</name>
<organism evidence="1 2">
    <name type="scientific">Zophobas morio</name>
    <dbReference type="NCBI Taxonomy" id="2755281"/>
    <lineage>
        <taxon>Eukaryota</taxon>
        <taxon>Metazoa</taxon>
        <taxon>Ecdysozoa</taxon>
        <taxon>Arthropoda</taxon>
        <taxon>Hexapoda</taxon>
        <taxon>Insecta</taxon>
        <taxon>Pterygota</taxon>
        <taxon>Neoptera</taxon>
        <taxon>Endopterygota</taxon>
        <taxon>Coleoptera</taxon>
        <taxon>Polyphaga</taxon>
        <taxon>Cucujiformia</taxon>
        <taxon>Tenebrionidae</taxon>
        <taxon>Zophobas</taxon>
    </lineage>
</organism>
<reference evidence="1" key="1">
    <citation type="journal article" date="2023" name="G3 (Bethesda)">
        <title>Whole genome assemblies of Zophobas morio and Tenebrio molitor.</title>
        <authorList>
            <person name="Kaur S."/>
            <person name="Stinson S.A."/>
            <person name="diCenzo G.C."/>
        </authorList>
    </citation>
    <scope>NUCLEOTIDE SEQUENCE</scope>
    <source>
        <strain evidence="1">QUZm001</strain>
    </source>
</reference>